<keyword evidence="3" id="KW-1185">Reference proteome</keyword>
<sequence length="46" mass="5140">MPRPVELSMMAKTSHRLPRPVQTTEGRPSQARRCISMSTRSLETGA</sequence>
<evidence type="ECO:0000256" key="1">
    <source>
        <dbReference type="SAM" id="MobiDB-lite"/>
    </source>
</evidence>
<dbReference type="Proteomes" id="UP000176998">
    <property type="component" value="Unassembled WGS sequence"/>
</dbReference>
<dbReference type="GeneID" id="34562498"/>
<proteinExistence type="predicted"/>
<comment type="caution">
    <text evidence="2">The sequence shown here is derived from an EMBL/GenBank/DDBJ whole genome shotgun (WGS) entry which is preliminary data.</text>
</comment>
<dbReference type="EMBL" id="MJBS01000084">
    <property type="protein sequence ID" value="OHE95348.1"/>
    <property type="molecule type" value="Genomic_DNA"/>
</dbReference>
<organism evidence="2 3">
    <name type="scientific">Colletotrichum orchidophilum</name>
    <dbReference type="NCBI Taxonomy" id="1209926"/>
    <lineage>
        <taxon>Eukaryota</taxon>
        <taxon>Fungi</taxon>
        <taxon>Dikarya</taxon>
        <taxon>Ascomycota</taxon>
        <taxon>Pezizomycotina</taxon>
        <taxon>Sordariomycetes</taxon>
        <taxon>Hypocreomycetidae</taxon>
        <taxon>Glomerellales</taxon>
        <taxon>Glomerellaceae</taxon>
        <taxon>Colletotrichum</taxon>
    </lineage>
</organism>
<evidence type="ECO:0000313" key="2">
    <source>
        <dbReference type="EMBL" id="OHE95348.1"/>
    </source>
</evidence>
<accession>A0A1G4B1Q2</accession>
<dbReference type="AlphaFoldDB" id="A0A1G4B1Q2"/>
<name>A0A1G4B1Q2_9PEZI</name>
<protein>
    <submittedName>
        <fullName evidence="2">Uncharacterized protein</fullName>
    </submittedName>
</protein>
<feature type="region of interest" description="Disordered" evidence="1">
    <location>
        <begin position="1"/>
        <end position="32"/>
    </location>
</feature>
<dbReference type="RefSeq" id="XP_022472510.1">
    <property type="nucleotide sequence ID" value="XM_022620988.1"/>
</dbReference>
<reference evidence="2 3" key="1">
    <citation type="submission" date="2016-09" db="EMBL/GenBank/DDBJ databases">
        <authorList>
            <person name="Capua I."/>
            <person name="De Benedictis P."/>
            <person name="Joannis T."/>
            <person name="Lombin L.H."/>
            <person name="Cattoli G."/>
        </authorList>
    </citation>
    <scope>NUCLEOTIDE SEQUENCE [LARGE SCALE GENOMIC DNA]</scope>
    <source>
        <strain evidence="2 3">IMI 309357</strain>
    </source>
</reference>
<evidence type="ECO:0000313" key="3">
    <source>
        <dbReference type="Proteomes" id="UP000176998"/>
    </source>
</evidence>
<gene>
    <name evidence="2" type="ORF">CORC01_09359</name>
</gene>